<dbReference type="GO" id="GO:0005737">
    <property type="term" value="C:cytoplasm"/>
    <property type="evidence" value="ECO:0007669"/>
    <property type="project" value="UniProtKB-SubCell"/>
</dbReference>
<keyword evidence="2" id="KW-0963">Cytoplasm</keyword>
<dbReference type="PANTHER" id="PTHR12983">
    <property type="entry name" value="RING FINGER 10 FAMILY MEMBER"/>
    <property type="match status" value="1"/>
</dbReference>
<dbReference type="InterPro" id="IPR039739">
    <property type="entry name" value="MAG2/RNF10"/>
</dbReference>
<dbReference type="AlphaFoldDB" id="A0A7J0DFP7"/>
<evidence type="ECO:0000313" key="5">
    <source>
        <dbReference type="Proteomes" id="UP000585474"/>
    </source>
</evidence>
<reference evidence="5" key="1">
    <citation type="submission" date="2019-07" db="EMBL/GenBank/DDBJ databases">
        <title>De Novo Assembly of kiwifruit Actinidia rufa.</title>
        <authorList>
            <person name="Sugita-Konishi S."/>
            <person name="Sato K."/>
            <person name="Mori E."/>
            <person name="Abe Y."/>
            <person name="Kisaki G."/>
            <person name="Hamano K."/>
            <person name="Suezawa K."/>
            <person name="Otani M."/>
            <person name="Fukuda T."/>
            <person name="Manabe T."/>
            <person name="Gomi K."/>
            <person name="Tabuchi M."/>
            <person name="Akimitsu K."/>
            <person name="Kataoka I."/>
        </authorList>
    </citation>
    <scope>NUCLEOTIDE SEQUENCE [LARGE SCALE GENOMIC DNA]</scope>
    <source>
        <strain evidence="5">cv. Fuchu</strain>
    </source>
</reference>
<evidence type="ECO:0000256" key="2">
    <source>
        <dbReference type="ARBA" id="ARBA00022490"/>
    </source>
</evidence>
<name>A0A7J0DFP7_9ERIC</name>
<gene>
    <name evidence="4" type="ORF">Acr_00g0033710</name>
</gene>
<feature type="region of interest" description="Disordered" evidence="3">
    <location>
        <begin position="242"/>
        <end position="263"/>
    </location>
</feature>
<accession>A0A7J0DFP7</accession>
<dbReference type="PANTHER" id="PTHR12983:SF9">
    <property type="entry name" value="E3 UBIQUITIN-PROTEIN LIGASE RNF10"/>
    <property type="match status" value="1"/>
</dbReference>
<keyword evidence="5" id="KW-1185">Reference proteome</keyword>
<proteinExistence type="predicted"/>
<evidence type="ECO:0000256" key="3">
    <source>
        <dbReference type="SAM" id="MobiDB-lite"/>
    </source>
</evidence>
<dbReference type="GO" id="GO:0045944">
    <property type="term" value="P:positive regulation of transcription by RNA polymerase II"/>
    <property type="evidence" value="ECO:0007669"/>
    <property type="project" value="TreeGrafter"/>
</dbReference>
<feature type="compositionally biased region" description="Basic residues" evidence="3">
    <location>
        <begin position="253"/>
        <end position="262"/>
    </location>
</feature>
<dbReference type="Proteomes" id="UP000585474">
    <property type="component" value="Unassembled WGS sequence"/>
</dbReference>
<dbReference type="GO" id="GO:0000976">
    <property type="term" value="F:transcription cis-regulatory region binding"/>
    <property type="evidence" value="ECO:0007669"/>
    <property type="project" value="TreeGrafter"/>
</dbReference>
<protein>
    <submittedName>
        <fullName evidence="4">RING/U-box superfamily protein</fullName>
    </submittedName>
</protein>
<comment type="caution">
    <text evidence="4">The sequence shown here is derived from an EMBL/GenBank/DDBJ whole genome shotgun (WGS) entry which is preliminary data.</text>
</comment>
<feature type="region of interest" description="Disordered" evidence="3">
    <location>
        <begin position="1"/>
        <end position="40"/>
    </location>
</feature>
<evidence type="ECO:0000313" key="4">
    <source>
        <dbReference type="EMBL" id="GFS34383.1"/>
    </source>
</evidence>
<sequence length="524" mass="58592">MKTAETGAKPWSSHDGKLSQKGIEGTTVIPPPRGGPCDHGRDYPCPSHLRLWLDLETNVRRNSGEGNGRQTLEMERRGIRNSGDGHLRDHLRTPNRMLKSPKWKWCLPLRALIPIMDMDSSSIHNHPHNSLNLRPSLPPLNLNLSNPFTSQCPTTFQVSESGKPKVKKFVAHRNNVMKSHCNAVTQGGAGSAQRREKLSGTVSPHGQRNSSFINCQASTTQSGGRKTQMVSGNHLLNFHYDHPISRPPPRAPPPRRHQKRKSYNKDLFIQANYKFVVLDSGNYVPESLDPDKMLRWEDIVCVKFSTPFSVQCPICLDDPLCPQITSCGTNEEAPDSFSKFTFTSDVDLSVRKAISDLGSWLTRADSGLVDDLEKLPYVCAAMEQLEQRRKYWNEKQICYGNMAHKCNNYQTGPEGSPPIADRTNVGHEPCKFVWGSLSTSDNGKSMWAGDTTLDKLDGEVCLDPITDVIEPLEDQEGALSSLYDDSKSVHRNFGGFRDIKEKESYNFYQVNKMNTLGKRSGPSG</sequence>
<organism evidence="4 5">
    <name type="scientific">Actinidia rufa</name>
    <dbReference type="NCBI Taxonomy" id="165716"/>
    <lineage>
        <taxon>Eukaryota</taxon>
        <taxon>Viridiplantae</taxon>
        <taxon>Streptophyta</taxon>
        <taxon>Embryophyta</taxon>
        <taxon>Tracheophyta</taxon>
        <taxon>Spermatophyta</taxon>
        <taxon>Magnoliopsida</taxon>
        <taxon>eudicotyledons</taxon>
        <taxon>Gunneridae</taxon>
        <taxon>Pentapetalae</taxon>
        <taxon>asterids</taxon>
        <taxon>Ericales</taxon>
        <taxon>Actinidiaceae</taxon>
        <taxon>Actinidia</taxon>
    </lineage>
</organism>
<dbReference type="EMBL" id="BJWL01000211">
    <property type="protein sequence ID" value="GFS34383.1"/>
    <property type="molecule type" value="Genomic_DNA"/>
</dbReference>
<evidence type="ECO:0000256" key="1">
    <source>
        <dbReference type="ARBA" id="ARBA00004496"/>
    </source>
</evidence>
<comment type="subcellular location">
    <subcellularLocation>
        <location evidence="1">Cytoplasm</location>
    </subcellularLocation>
</comment>
<dbReference type="OrthoDB" id="302966at2759"/>